<keyword evidence="2" id="KW-1185">Reference proteome</keyword>
<comment type="caution">
    <text evidence="1">The sequence shown here is derived from an EMBL/GenBank/DDBJ whole genome shotgun (WGS) entry which is preliminary data.</text>
</comment>
<reference evidence="1 2" key="1">
    <citation type="submission" date="2018-06" db="EMBL/GenBank/DDBJ databases">
        <title>Comparative genomics reveals the genomic features of Rhizophagus irregularis, R. cerebriforme, R. diaphanum and Gigaspora rosea, and their symbiotic lifestyle signature.</title>
        <authorList>
            <person name="Morin E."/>
            <person name="San Clemente H."/>
            <person name="Chen E.C.H."/>
            <person name="De La Providencia I."/>
            <person name="Hainaut M."/>
            <person name="Kuo A."/>
            <person name="Kohler A."/>
            <person name="Murat C."/>
            <person name="Tang N."/>
            <person name="Roy S."/>
            <person name="Loubradou J."/>
            <person name="Henrissat B."/>
            <person name="Grigoriev I.V."/>
            <person name="Corradi N."/>
            <person name="Roux C."/>
            <person name="Martin F.M."/>
        </authorList>
    </citation>
    <scope>NUCLEOTIDE SEQUENCE [LARGE SCALE GENOMIC DNA]</scope>
    <source>
        <strain evidence="1 2">DAOM 227022</strain>
    </source>
</reference>
<sequence>MFDFYLTYIDTLLARTFRTWSASGPKFGLKDLQTRNEHFSYTPGGTNTLARLLKKQTLQLNSWRNELFSLVSEGMNSLAQLLKVNGVKGSGGRNKFFSSAPGRMTLSSPSITVCKVL</sequence>
<name>A0A397SC85_9GLOM</name>
<proteinExistence type="predicted"/>
<gene>
    <name evidence="1" type="ORF">C1645_836703</name>
</gene>
<dbReference type="Proteomes" id="UP000265703">
    <property type="component" value="Unassembled WGS sequence"/>
</dbReference>
<evidence type="ECO:0000313" key="1">
    <source>
        <dbReference type="EMBL" id="RIA81627.1"/>
    </source>
</evidence>
<dbReference type="AlphaFoldDB" id="A0A397SC85"/>
<protein>
    <submittedName>
        <fullName evidence="1">Uncharacterized protein</fullName>
    </submittedName>
</protein>
<dbReference type="EMBL" id="QKYT01000768">
    <property type="protein sequence ID" value="RIA81627.1"/>
    <property type="molecule type" value="Genomic_DNA"/>
</dbReference>
<organism evidence="1 2">
    <name type="scientific">Glomus cerebriforme</name>
    <dbReference type="NCBI Taxonomy" id="658196"/>
    <lineage>
        <taxon>Eukaryota</taxon>
        <taxon>Fungi</taxon>
        <taxon>Fungi incertae sedis</taxon>
        <taxon>Mucoromycota</taxon>
        <taxon>Glomeromycotina</taxon>
        <taxon>Glomeromycetes</taxon>
        <taxon>Glomerales</taxon>
        <taxon>Glomeraceae</taxon>
        <taxon>Glomus</taxon>
    </lineage>
</organism>
<evidence type="ECO:0000313" key="2">
    <source>
        <dbReference type="Proteomes" id="UP000265703"/>
    </source>
</evidence>
<accession>A0A397SC85</accession>